<gene>
    <name evidence="9" type="ORF">HRI_001984200</name>
</gene>
<dbReference type="Proteomes" id="UP001165190">
    <property type="component" value="Unassembled WGS sequence"/>
</dbReference>
<sequence length="589" mass="64333">MDFGVVGLEGLVGSETTPAFTSLGSDPGFFKQGRFCNNEDAHRTSKLPKIDEFPGSEPFMFQHQHRNISRTFLFDEQEEQQMLSFSAPKSDVLPLDRSSKNLTFPHFHPTGYNNGGFNGANMHGGYKGPFTPCQWMELEHQALIYKYIIANVPMPSNLLIPIRNSLVSADFSSFSGGLLRPNTSVGWGAFQLGFSNNTDPEAGRCRRTDGKKWRCSRDAVAYQKYCERHMNRGRNRSRKPVEGQSGHSVAATAPSTTKLVPNVSSSSALGVRPVGGSGKPNSLAIARQQSENLQPSYLSVADPLNRLILNKDTVGDKMPYTAPGFSMISPKGDLKSKENPFLIMKQPISYEENSRNGFRVVSLDSLNPSDKSFSTIECRNFGSSQDITSQEIESQHSLRRFIDDWPKVQSDCSAISWPKLDVQSYRTQLSISIPMAASDFKPTTSSPNNKNLTPSPLRLSREFDPIHIGLGVGNATNESNRGQVNWTPVSWETSMGGPLGEALHSSNSSTMVDFKNSSVLNLMTEGSINSPRFGSSPTGVLQKTALGSLSNSSAGSSPKTENNMTHKGVTHCNDLLGSDLVKSSSLPAL</sequence>
<evidence type="ECO:0000256" key="3">
    <source>
        <dbReference type="ARBA" id="ARBA00023242"/>
    </source>
</evidence>
<evidence type="ECO:0000313" key="10">
    <source>
        <dbReference type="Proteomes" id="UP001165190"/>
    </source>
</evidence>
<comment type="similarity">
    <text evidence="2 5">Belongs to the GRF family.</text>
</comment>
<dbReference type="GO" id="GO:0005634">
    <property type="term" value="C:nucleus"/>
    <property type="evidence" value="ECO:0007669"/>
    <property type="project" value="UniProtKB-SubCell"/>
</dbReference>
<comment type="caution">
    <text evidence="9">The sequence shown here is derived from an EMBL/GenBank/DDBJ whole genome shotgun (WGS) entry which is preliminary data.</text>
</comment>
<dbReference type="Pfam" id="PF08880">
    <property type="entry name" value="QLQ"/>
    <property type="match status" value="1"/>
</dbReference>
<protein>
    <recommendedName>
        <fullName evidence="5">Growth-regulating factor</fullName>
    </recommendedName>
</protein>
<feature type="region of interest" description="Disordered" evidence="6">
    <location>
        <begin position="231"/>
        <end position="282"/>
    </location>
</feature>
<keyword evidence="5" id="KW-0804">Transcription</keyword>
<dbReference type="PANTHER" id="PTHR31602">
    <property type="entry name" value="GROWTH-REGULATING FACTOR 5"/>
    <property type="match status" value="1"/>
</dbReference>
<dbReference type="AlphaFoldDB" id="A0A9W7LZZ4"/>
<evidence type="ECO:0000256" key="6">
    <source>
        <dbReference type="SAM" id="MobiDB-lite"/>
    </source>
</evidence>
<evidence type="ECO:0000256" key="4">
    <source>
        <dbReference type="PROSITE-ProRule" id="PRU01002"/>
    </source>
</evidence>
<dbReference type="GO" id="GO:0099402">
    <property type="term" value="P:plant organ development"/>
    <property type="evidence" value="ECO:0007669"/>
    <property type="project" value="UniProtKB-ARBA"/>
</dbReference>
<dbReference type="InterPro" id="IPR014978">
    <property type="entry name" value="Gln-Leu-Gln_QLQ"/>
</dbReference>
<accession>A0A9W7LZZ4</accession>
<dbReference type="OrthoDB" id="1927209at2759"/>
<dbReference type="Pfam" id="PF08879">
    <property type="entry name" value="WRC"/>
    <property type="match status" value="1"/>
</dbReference>
<dbReference type="GO" id="GO:0006351">
    <property type="term" value="P:DNA-templated transcription"/>
    <property type="evidence" value="ECO:0007669"/>
    <property type="project" value="UniProtKB-UniRule"/>
</dbReference>
<comment type="subcellular location">
    <subcellularLocation>
        <location evidence="1 4 5">Nucleus</location>
    </subcellularLocation>
</comment>
<comment type="function">
    <text evidence="5">Transcription activator.</text>
</comment>
<evidence type="ECO:0000256" key="2">
    <source>
        <dbReference type="ARBA" id="ARBA00008122"/>
    </source>
</evidence>
<feature type="domain" description="QLQ" evidence="7">
    <location>
        <begin position="129"/>
        <end position="164"/>
    </location>
</feature>
<evidence type="ECO:0000256" key="5">
    <source>
        <dbReference type="RuleBase" id="RU367127"/>
    </source>
</evidence>
<evidence type="ECO:0000313" key="9">
    <source>
        <dbReference type="EMBL" id="GMI83149.1"/>
    </source>
</evidence>
<feature type="compositionally biased region" description="Low complexity" evidence="6">
    <location>
        <begin position="548"/>
        <end position="557"/>
    </location>
</feature>
<proteinExistence type="inferred from homology"/>
<comment type="domain">
    <text evidence="5">The QLQ domain and WRC domain may be involved in protein-protein interaction and DNA-binding, respectively.</text>
</comment>
<name>A0A9W7LZZ4_HIBTR</name>
<evidence type="ECO:0000259" key="7">
    <source>
        <dbReference type="PROSITE" id="PS51666"/>
    </source>
</evidence>
<dbReference type="InterPro" id="IPR014977">
    <property type="entry name" value="WRC_dom"/>
</dbReference>
<keyword evidence="3 4" id="KW-0539">Nucleus</keyword>
<organism evidence="9 10">
    <name type="scientific">Hibiscus trionum</name>
    <name type="common">Flower of an hour</name>
    <dbReference type="NCBI Taxonomy" id="183268"/>
    <lineage>
        <taxon>Eukaryota</taxon>
        <taxon>Viridiplantae</taxon>
        <taxon>Streptophyta</taxon>
        <taxon>Embryophyta</taxon>
        <taxon>Tracheophyta</taxon>
        <taxon>Spermatophyta</taxon>
        <taxon>Magnoliopsida</taxon>
        <taxon>eudicotyledons</taxon>
        <taxon>Gunneridae</taxon>
        <taxon>Pentapetalae</taxon>
        <taxon>rosids</taxon>
        <taxon>malvids</taxon>
        <taxon>Malvales</taxon>
        <taxon>Malvaceae</taxon>
        <taxon>Malvoideae</taxon>
        <taxon>Hibiscus</taxon>
    </lineage>
</organism>
<evidence type="ECO:0000256" key="1">
    <source>
        <dbReference type="ARBA" id="ARBA00004123"/>
    </source>
</evidence>
<dbReference type="InterPro" id="IPR031137">
    <property type="entry name" value="GRF"/>
</dbReference>
<feature type="compositionally biased region" description="Polar residues" evidence="6">
    <location>
        <begin position="253"/>
        <end position="268"/>
    </location>
</feature>
<evidence type="ECO:0000259" key="8">
    <source>
        <dbReference type="PROSITE" id="PS51667"/>
    </source>
</evidence>
<keyword evidence="5" id="KW-0805">Transcription regulation</keyword>
<feature type="short sequence motif" description="Bipartite nuclear localization signal" evidence="4">
    <location>
        <begin position="232"/>
        <end position="239"/>
    </location>
</feature>
<feature type="short sequence motif" description="Bipartite nuclear localization signal" evidence="4">
    <location>
        <begin position="204"/>
        <end position="214"/>
    </location>
</feature>
<feature type="domain" description="WRC" evidence="8">
    <location>
        <begin position="199"/>
        <end position="243"/>
    </location>
</feature>
<dbReference type="GO" id="GO:0006355">
    <property type="term" value="P:regulation of DNA-templated transcription"/>
    <property type="evidence" value="ECO:0007669"/>
    <property type="project" value="InterPro"/>
</dbReference>
<reference evidence="9" key="1">
    <citation type="submission" date="2023-05" db="EMBL/GenBank/DDBJ databases">
        <title>Genome and transcriptome analyses reveal genes involved in the formation of fine ridges on petal epidermal cells in Hibiscus trionum.</title>
        <authorList>
            <person name="Koshimizu S."/>
            <person name="Masuda S."/>
            <person name="Ishii T."/>
            <person name="Shirasu K."/>
            <person name="Hoshino A."/>
            <person name="Arita M."/>
        </authorList>
    </citation>
    <scope>NUCLEOTIDE SEQUENCE</scope>
    <source>
        <strain evidence="9">Hamamatsu line</strain>
    </source>
</reference>
<dbReference type="SMART" id="SM00951">
    <property type="entry name" value="QLQ"/>
    <property type="match status" value="1"/>
</dbReference>
<dbReference type="GO" id="GO:0005524">
    <property type="term" value="F:ATP binding"/>
    <property type="evidence" value="ECO:0007669"/>
    <property type="project" value="UniProtKB-UniRule"/>
</dbReference>
<keyword evidence="10" id="KW-1185">Reference proteome</keyword>
<dbReference type="PROSITE" id="PS51667">
    <property type="entry name" value="WRC"/>
    <property type="match status" value="1"/>
</dbReference>
<dbReference type="EMBL" id="BSYR01000019">
    <property type="protein sequence ID" value="GMI83149.1"/>
    <property type="molecule type" value="Genomic_DNA"/>
</dbReference>
<feature type="region of interest" description="Disordered" evidence="6">
    <location>
        <begin position="548"/>
        <end position="569"/>
    </location>
</feature>
<dbReference type="PROSITE" id="PS51666">
    <property type="entry name" value="QLQ"/>
    <property type="match status" value="1"/>
</dbReference>
<dbReference type="PANTHER" id="PTHR31602:SF51">
    <property type="entry name" value="GROWTH-REGULATING FACTOR"/>
    <property type="match status" value="1"/>
</dbReference>
<keyword evidence="5" id="KW-0010">Activator</keyword>